<name>A0ABV2AUB4_9EUKA</name>
<reference evidence="4 5" key="1">
    <citation type="journal article" date="2024" name="BMC Biol.">
        <title>Comparative genomics of Ascetosporea gives new insight into the evolutionary basis for animal parasitism in Rhizaria.</title>
        <authorList>
            <person name="Hiltunen Thoren M."/>
            <person name="Onut-Brannstrom I."/>
            <person name="Alfjorden A."/>
            <person name="Peckova H."/>
            <person name="Swords F."/>
            <person name="Hooper C."/>
            <person name="Holzer A.S."/>
            <person name="Bass D."/>
            <person name="Burki F."/>
        </authorList>
    </citation>
    <scope>NUCLEOTIDE SEQUENCE [LARGE SCALE GENOMIC DNA]</scope>
    <source>
        <strain evidence="4">20-A016</strain>
    </source>
</reference>
<dbReference type="PROSITE" id="PS50237">
    <property type="entry name" value="HECT"/>
    <property type="match status" value="1"/>
</dbReference>
<comment type="caution">
    <text evidence="4">The sequence shown here is derived from an EMBL/GenBank/DDBJ whole genome shotgun (WGS) entry which is preliminary data.</text>
</comment>
<protein>
    <recommendedName>
        <fullName evidence="3">HECT domain-containing protein</fullName>
    </recommendedName>
</protein>
<evidence type="ECO:0000256" key="1">
    <source>
        <dbReference type="ARBA" id="ARBA00022786"/>
    </source>
</evidence>
<dbReference type="Pfam" id="PF00632">
    <property type="entry name" value="HECT"/>
    <property type="match status" value="1"/>
</dbReference>
<comment type="caution">
    <text evidence="2">Lacks conserved residue(s) required for the propagation of feature annotation.</text>
</comment>
<accession>A0ABV2AUB4</accession>
<dbReference type="Proteomes" id="UP001439008">
    <property type="component" value="Unassembled WGS sequence"/>
</dbReference>
<organism evidence="4 5">
    <name type="scientific">Bonamia ostreae</name>
    <dbReference type="NCBI Taxonomy" id="126728"/>
    <lineage>
        <taxon>Eukaryota</taxon>
        <taxon>Sar</taxon>
        <taxon>Rhizaria</taxon>
        <taxon>Endomyxa</taxon>
        <taxon>Ascetosporea</taxon>
        <taxon>Haplosporida</taxon>
        <taxon>Bonamia</taxon>
    </lineage>
</organism>
<keyword evidence="5" id="KW-1185">Reference proteome</keyword>
<evidence type="ECO:0000313" key="4">
    <source>
        <dbReference type="EMBL" id="MES1923021.1"/>
    </source>
</evidence>
<evidence type="ECO:0000256" key="2">
    <source>
        <dbReference type="PROSITE-ProRule" id="PRU00104"/>
    </source>
</evidence>
<dbReference type="SUPFAM" id="SSF56204">
    <property type="entry name" value="Hect, E3 ligase catalytic domain"/>
    <property type="match status" value="1"/>
</dbReference>
<gene>
    <name evidence="4" type="ORF">MHBO_004555</name>
</gene>
<evidence type="ECO:0000259" key="3">
    <source>
        <dbReference type="PROSITE" id="PS50237"/>
    </source>
</evidence>
<dbReference type="InterPro" id="IPR000569">
    <property type="entry name" value="HECT_dom"/>
</dbReference>
<keyword evidence="1 2" id="KW-0833">Ubl conjugation pathway</keyword>
<proteinExistence type="predicted"/>
<dbReference type="EMBL" id="JBDODL010004390">
    <property type="protein sequence ID" value="MES1923021.1"/>
    <property type="molecule type" value="Genomic_DNA"/>
</dbReference>
<evidence type="ECO:0000313" key="5">
    <source>
        <dbReference type="Proteomes" id="UP001439008"/>
    </source>
</evidence>
<dbReference type="InterPro" id="IPR035983">
    <property type="entry name" value="Hect_E3_ubiquitin_ligase"/>
</dbReference>
<feature type="non-terminal residue" evidence="4">
    <location>
        <position position="1"/>
    </location>
</feature>
<sequence>AFTTKTLVPCLLPRLFYRFLSQESPNRRDLEQIDFSICKSLLEPLEKLESEKDFENLGLEIKFGTELGKYVSPKLIGEMVNFGNRLEYSKAYEQWLLHEKYGAGLKLVCEGFWDIFFPELTALYTSEMLRNGFLINFYKIAKNFQKLQ</sequence>
<feature type="domain" description="HECT" evidence="3">
    <location>
        <begin position="1"/>
        <end position="130"/>
    </location>
</feature>